<sequence>MGSYSDGRILESSCKLDGSAITLKREYLSVRIRDFGVQTTLRFTFTRGADQLLDFIKYKTPDLATTEITIVKFLLTFSILPPKKSRGPMATCF</sequence>
<dbReference type="KEGG" id="plen:EIM92_18800"/>
<dbReference type="EMBL" id="CP034248">
    <property type="protein sequence ID" value="AZK49131.1"/>
    <property type="molecule type" value="Genomic_DNA"/>
</dbReference>
<evidence type="ECO:0000313" key="2">
    <source>
        <dbReference type="Proteomes" id="UP000273145"/>
    </source>
</evidence>
<gene>
    <name evidence="1" type="ORF">EIM92_18800</name>
</gene>
<accession>A0A3Q8SF03</accession>
<evidence type="ECO:0000313" key="1">
    <source>
        <dbReference type="EMBL" id="AZK49131.1"/>
    </source>
</evidence>
<reference evidence="1 2" key="1">
    <citation type="submission" date="2018-11" db="EMBL/GenBank/DDBJ databases">
        <title>Genome sequencing of Paenibacillus lentus DSM25539(T).</title>
        <authorList>
            <person name="Kook J.-K."/>
            <person name="Park S.-N."/>
            <person name="Lim Y.K."/>
        </authorList>
    </citation>
    <scope>NUCLEOTIDE SEQUENCE [LARGE SCALE GENOMIC DNA]</scope>
    <source>
        <strain evidence="1 2">DSM 25539</strain>
    </source>
</reference>
<organism evidence="1 2">
    <name type="scientific">Paenibacillus lentus</name>
    <dbReference type="NCBI Taxonomy" id="1338368"/>
    <lineage>
        <taxon>Bacteria</taxon>
        <taxon>Bacillati</taxon>
        <taxon>Bacillota</taxon>
        <taxon>Bacilli</taxon>
        <taxon>Bacillales</taxon>
        <taxon>Paenibacillaceae</taxon>
        <taxon>Paenibacillus</taxon>
    </lineage>
</organism>
<dbReference type="AlphaFoldDB" id="A0A3Q8SF03"/>
<dbReference type="Proteomes" id="UP000273145">
    <property type="component" value="Chromosome"/>
</dbReference>
<name>A0A3Q8SF03_9BACL</name>
<proteinExistence type="predicted"/>
<keyword evidence="2" id="KW-1185">Reference proteome</keyword>
<protein>
    <submittedName>
        <fullName evidence="1">Uncharacterized protein</fullName>
    </submittedName>
</protein>
<dbReference type="OrthoDB" id="9800955at2"/>